<keyword evidence="8" id="KW-0975">Bacterial flagellum</keyword>
<evidence type="ECO:0000256" key="4">
    <source>
        <dbReference type="ARBA" id="ARBA00022475"/>
    </source>
</evidence>
<comment type="subcellular location">
    <subcellularLocation>
        <location evidence="1">Bacterial flagellum basal body</location>
    </subcellularLocation>
    <subcellularLocation>
        <location evidence="2">Cell membrane</location>
        <topology evidence="2">Multi-pass membrane protein</topology>
    </subcellularLocation>
</comment>
<dbReference type="InterPro" id="IPR043427">
    <property type="entry name" value="YscJ/FliF"/>
</dbReference>
<dbReference type="Proteomes" id="UP000184339">
    <property type="component" value="Unassembled WGS sequence"/>
</dbReference>
<evidence type="ECO:0000313" key="12">
    <source>
        <dbReference type="EMBL" id="SHN18039.1"/>
    </source>
</evidence>
<dbReference type="GO" id="GO:0003774">
    <property type="term" value="F:cytoskeletal motor activity"/>
    <property type="evidence" value="ECO:0007669"/>
    <property type="project" value="InterPro"/>
</dbReference>
<dbReference type="Pfam" id="PF08345">
    <property type="entry name" value="YscJ_FliF_C"/>
    <property type="match status" value="1"/>
</dbReference>
<evidence type="ECO:0000256" key="1">
    <source>
        <dbReference type="ARBA" id="ARBA00004117"/>
    </source>
</evidence>
<accession>A0A1M7PLF0</accession>
<evidence type="ECO:0000256" key="5">
    <source>
        <dbReference type="ARBA" id="ARBA00022692"/>
    </source>
</evidence>
<dbReference type="OrthoDB" id="8554211at2"/>
<keyword evidence="12" id="KW-0282">Flagellum</keyword>
<dbReference type="InterPro" id="IPR000067">
    <property type="entry name" value="FlgMring_FliF"/>
</dbReference>
<evidence type="ECO:0000313" key="13">
    <source>
        <dbReference type="Proteomes" id="UP000184339"/>
    </source>
</evidence>
<dbReference type="InterPro" id="IPR013556">
    <property type="entry name" value="Flag_M-ring_C"/>
</dbReference>
<dbReference type="PIRSF" id="PIRSF004862">
    <property type="entry name" value="FliF"/>
    <property type="match status" value="1"/>
</dbReference>
<keyword evidence="12" id="KW-0969">Cilium</keyword>
<feature type="transmembrane region" description="Helical" evidence="9">
    <location>
        <begin position="418"/>
        <end position="438"/>
    </location>
</feature>
<evidence type="ECO:0000259" key="10">
    <source>
        <dbReference type="Pfam" id="PF01514"/>
    </source>
</evidence>
<dbReference type="PRINTS" id="PR01009">
    <property type="entry name" value="FLGMRINGFLIF"/>
</dbReference>
<keyword evidence="5 9" id="KW-0812">Transmembrane</keyword>
<dbReference type="STRING" id="551987.SAMN05192549_105192"/>
<organism evidence="12 13">
    <name type="scientific">Duganella sacchari</name>
    <dbReference type="NCBI Taxonomy" id="551987"/>
    <lineage>
        <taxon>Bacteria</taxon>
        <taxon>Pseudomonadati</taxon>
        <taxon>Pseudomonadota</taxon>
        <taxon>Betaproteobacteria</taxon>
        <taxon>Burkholderiales</taxon>
        <taxon>Oxalobacteraceae</taxon>
        <taxon>Telluria group</taxon>
        <taxon>Duganella</taxon>
    </lineage>
</organism>
<keyword evidence="12" id="KW-0966">Cell projection</keyword>
<keyword evidence="7 9" id="KW-0472">Membrane</keyword>
<keyword evidence="4" id="KW-1003">Cell membrane</keyword>
<name>A0A1M7PLF0_9BURK</name>
<sequence length="474" mass="50788">MLNGFWDNLSKGARVSLVVSVLLLAGATGVAGWWLLKTEYRVLFADLTPQDSAAIVTELERLKTPYQLGDNGTTILVDKDAVHRVRLKVMDKELPLHGAVGFELFNNTDFGMTEFAQKINYQRALQGELTRTIMALAEIRDVRVHLALPEQGLFRQQNNRPKAAITVTLKPGQLLHKDQITGIQRLVAAAMPGMAVQDVTIVDQHGVALTRAPSETEGDSPGGSQLDLKKETEQYLARKVAEVLDKTFGAGQTVASVDATLNMDQVRATQESVVAPPAKSGQTPTGVIVRERESIHESGAPLDVKAAEAAKGGSSQHELDYQVGRRVEQIVSQPGSIQHLHVVAVVYKSLSLDQLDQVRRIVATTAGLSEQRGDTVEVQCLDGLATPAPAAQPEPLPAQAAAGGTASAPVAGNGLHPVVVSLGGLAVLVVLTAVLLAARRRSPAPPALSDAQRRAALEQVQHWLRRPHEAEDVL</sequence>
<evidence type="ECO:0000259" key="11">
    <source>
        <dbReference type="Pfam" id="PF08345"/>
    </source>
</evidence>
<dbReference type="AlphaFoldDB" id="A0A1M7PLF0"/>
<protein>
    <submittedName>
        <fullName evidence="12">Flagellar M-ring protein FliF</fullName>
    </submittedName>
</protein>
<keyword evidence="6 9" id="KW-1133">Transmembrane helix</keyword>
<feature type="transmembrane region" description="Helical" evidence="9">
    <location>
        <begin position="12"/>
        <end position="36"/>
    </location>
</feature>
<dbReference type="PANTHER" id="PTHR30046:SF0">
    <property type="entry name" value="FLAGELLAR M-RING PROTEIN"/>
    <property type="match status" value="1"/>
</dbReference>
<keyword evidence="13" id="KW-1185">Reference proteome</keyword>
<evidence type="ECO:0000256" key="8">
    <source>
        <dbReference type="ARBA" id="ARBA00023143"/>
    </source>
</evidence>
<dbReference type="InterPro" id="IPR006182">
    <property type="entry name" value="FliF_N_dom"/>
</dbReference>
<dbReference type="NCBIfam" id="TIGR00206">
    <property type="entry name" value="fliF"/>
    <property type="match status" value="1"/>
</dbReference>
<evidence type="ECO:0000256" key="6">
    <source>
        <dbReference type="ARBA" id="ARBA00022989"/>
    </source>
</evidence>
<dbReference type="GO" id="GO:0009431">
    <property type="term" value="C:bacterial-type flagellum basal body, MS ring"/>
    <property type="evidence" value="ECO:0007669"/>
    <property type="project" value="InterPro"/>
</dbReference>
<dbReference type="EMBL" id="FRCX01000005">
    <property type="protein sequence ID" value="SHN18039.1"/>
    <property type="molecule type" value="Genomic_DNA"/>
</dbReference>
<dbReference type="InterPro" id="IPR045851">
    <property type="entry name" value="AMP-bd_C_sf"/>
</dbReference>
<dbReference type="Gene3D" id="3.30.300.30">
    <property type="match status" value="1"/>
</dbReference>
<dbReference type="RefSeq" id="WP_072784958.1">
    <property type="nucleotide sequence ID" value="NZ_FRCX01000005.1"/>
</dbReference>
<dbReference type="GO" id="GO:0071973">
    <property type="term" value="P:bacterial-type flagellum-dependent cell motility"/>
    <property type="evidence" value="ECO:0007669"/>
    <property type="project" value="InterPro"/>
</dbReference>
<dbReference type="PANTHER" id="PTHR30046">
    <property type="entry name" value="FLAGELLAR M-RING PROTEIN"/>
    <property type="match status" value="1"/>
</dbReference>
<evidence type="ECO:0000256" key="3">
    <source>
        <dbReference type="ARBA" id="ARBA00007971"/>
    </source>
</evidence>
<feature type="domain" description="Flagellar M-ring N-terminal" evidence="10">
    <location>
        <begin position="37"/>
        <end position="210"/>
    </location>
</feature>
<evidence type="ECO:0000256" key="2">
    <source>
        <dbReference type="ARBA" id="ARBA00004651"/>
    </source>
</evidence>
<comment type="similarity">
    <text evidence="3">Belongs to the FliF family.</text>
</comment>
<gene>
    <name evidence="12" type="ORF">SAMN05192549_105192</name>
</gene>
<reference evidence="13" key="1">
    <citation type="submission" date="2016-11" db="EMBL/GenBank/DDBJ databases">
        <authorList>
            <person name="Varghese N."/>
            <person name="Submissions S."/>
        </authorList>
    </citation>
    <scope>NUCLEOTIDE SEQUENCE [LARGE SCALE GENOMIC DNA]</scope>
    <source>
        <strain evidence="13">Sac-22</strain>
    </source>
</reference>
<evidence type="ECO:0000256" key="7">
    <source>
        <dbReference type="ARBA" id="ARBA00023136"/>
    </source>
</evidence>
<dbReference type="Pfam" id="PF01514">
    <property type="entry name" value="YscJ_FliF"/>
    <property type="match status" value="1"/>
</dbReference>
<feature type="domain" description="Flagellar M-ring C-terminal" evidence="11">
    <location>
        <begin position="244"/>
        <end position="380"/>
    </location>
</feature>
<proteinExistence type="inferred from homology"/>
<dbReference type="GO" id="GO:0005886">
    <property type="term" value="C:plasma membrane"/>
    <property type="evidence" value="ECO:0007669"/>
    <property type="project" value="UniProtKB-SubCell"/>
</dbReference>
<evidence type="ECO:0000256" key="9">
    <source>
        <dbReference type="SAM" id="Phobius"/>
    </source>
</evidence>